<proteinExistence type="predicted"/>
<dbReference type="AlphaFoldDB" id="A0A7R9ES02"/>
<dbReference type="EMBL" id="OD564828">
    <property type="protein sequence ID" value="CAD7439952.1"/>
    <property type="molecule type" value="Genomic_DNA"/>
</dbReference>
<protein>
    <submittedName>
        <fullName evidence="2">Uncharacterized protein</fullName>
    </submittedName>
</protein>
<feature type="region of interest" description="Disordered" evidence="1">
    <location>
        <begin position="118"/>
        <end position="137"/>
    </location>
</feature>
<evidence type="ECO:0000256" key="1">
    <source>
        <dbReference type="SAM" id="MobiDB-lite"/>
    </source>
</evidence>
<accession>A0A7R9ES02</accession>
<reference evidence="2" key="1">
    <citation type="submission" date="2020-11" db="EMBL/GenBank/DDBJ databases">
        <authorList>
            <person name="Tran Van P."/>
        </authorList>
    </citation>
    <scope>NUCLEOTIDE SEQUENCE</scope>
</reference>
<sequence>MPDFGLTNWGSILNRLLGFKAWVQYDLGRNQLVSARLKEIKPMRAGDQNMGGLETTPQQDYIKGYFGQSVGTIVVSTVVQRLSLEREEKGELCLTTPESARTPAPQAGALHKISVSRIESSEQSSAPSPAEEQVKSVRWSHSCSVKLSRRAASQTPHRRRVKGNLPSPLVSRACEGCISTLRDYSDSSTLDHVIANYRVNFHIIFPELIGKTSAFLFFHETERKG</sequence>
<name>A0A7R9ES02_9NEOP</name>
<evidence type="ECO:0000313" key="2">
    <source>
        <dbReference type="EMBL" id="CAD7439952.1"/>
    </source>
</evidence>
<organism evidence="2">
    <name type="scientific">Timema bartmani</name>
    <dbReference type="NCBI Taxonomy" id="61472"/>
    <lineage>
        <taxon>Eukaryota</taxon>
        <taxon>Metazoa</taxon>
        <taxon>Ecdysozoa</taxon>
        <taxon>Arthropoda</taxon>
        <taxon>Hexapoda</taxon>
        <taxon>Insecta</taxon>
        <taxon>Pterygota</taxon>
        <taxon>Neoptera</taxon>
        <taxon>Polyneoptera</taxon>
        <taxon>Phasmatodea</taxon>
        <taxon>Timematodea</taxon>
        <taxon>Timematoidea</taxon>
        <taxon>Timematidae</taxon>
        <taxon>Timema</taxon>
    </lineage>
</organism>
<feature type="compositionally biased region" description="Low complexity" evidence="1">
    <location>
        <begin position="121"/>
        <end position="131"/>
    </location>
</feature>
<gene>
    <name evidence="2" type="ORF">TBIB3V08_LOCUS2491</name>
</gene>